<sequence length="62" mass="6957">MSDENVEFAPEVCCHCEGAGCMYCNKKGTVMVPQPPQKCRHCGGDCCIYCGYTGWERPLKEY</sequence>
<keyword evidence="2" id="KW-1185">Reference proteome</keyword>
<evidence type="ECO:0000313" key="1">
    <source>
        <dbReference type="EMBL" id="MDN7013531.1"/>
    </source>
</evidence>
<accession>A0ABT8M4L2</accession>
<name>A0ABT8M4L2_9EURY</name>
<proteinExistence type="predicted"/>
<gene>
    <name evidence="1" type="ORF">FGW20_10905</name>
</gene>
<protein>
    <submittedName>
        <fullName evidence="1">Uncharacterized protein</fullName>
    </submittedName>
</protein>
<evidence type="ECO:0000313" key="2">
    <source>
        <dbReference type="Proteomes" id="UP001168423"/>
    </source>
</evidence>
<comment type="caution">
    <text evidence="1">The sequence shown here is derived from an EMBL/GenBank/DDBJ whole genome shotgun (WGS) entry which is preliminary data.</text>
</comment>
<dbReference type="EMBL" id="VCYI01000015">
    <property type="protein sequence ID" value="MDN7013531.1"/>
    <property type="molecule type" value="Genomic_DNA"/>
</dbReference>
<reference evidence="1" key="1">
    <citation type="submission" date="2019-05" db="EMBL/GenBank/DDBJ databases">
        <title>Isolation and characterization of methanogens from the cold seep sediment at Four-Way Closure Ridge.</title>
        <authorList>
            <person name="You Y.-T."/>
            <person name="Chen S.-C."/>
            <person name="Zhang W.-L."/>
            <person name="Lai M.-C."/>
        </authorList>
    </citation>
    <scope>NUCLEOTIDE SEQUENCE</scope>
    <source>
        <strain evidence="1">FWC-SCC3</strain>
    </source>
</reference>
<dbReference type="Proteomes" id="UP001168423">
    <property type="component" value="Unassembled WGS sequence"/>
</dbReference>
<organism evidence="1 2">
    <name type="scientific">Methanoculleus methanifontis</name>
    <dbReference type="NCBI Taxonomy" id="2584086"/>
    <lineage>
        <taxon>Archaea</taxon>
        <taxon>Methanobacteriati</taxon>
        <taxon>Methanobacteriota</taxon>
        <taxon>Stenosarchaea group</taxon>
        <taxon>Methanomicrobia</taxon>
        <taxon>Methanomicrobiales</taxon>
        <taxon>Methanomicrobiaceae</taxon>
        <taxon>Methanoculleus</taxon>
    </lineage>
</organism>